<protein>
    <submittedName>
        <fullName evidence="1">Uncharacterized protein</fullName>
    </submittedName>
</protein>
<name>A0ABD0JUD7_9CAEN</name>
<comment type="caution">
    <text evidence="1">The sequence shown here is derived from an EMBL/GenBank/DDBJ whole genome shotgun (WGS) entry which is preliminary data.</text>
</comment>
<dbReference type="AlphaFoldDB" id="A0ABD0JUD7"/>
<organism evidence="1 2">
    <name type="scientific">Batillaria attramentaria</name>
    <dbReference type="NCBI Taxonomy" id="370345"/>
    <lineage>
        <taxon>Eukaryota</taxon>
        <taxon>Metazoa</taxon>
        <taxon>Spiralia</taxon>
        <taxon>Lophotrochozoa</taxon>
        <taxon>Mollusca</taxon>
        <taxon>Gastropoda</taxon>
        <taxon>Caenogastropoda</taxon>
        <taxon>Sorbeoconcha</taxon>
        <taxon>Cerithioidea</taxon>
        <taxon>Batillariidae</taxon>
        <taxon>Batillaria</taxon>
    </lineage>
</organism>
<keyword evidence="2" id="KW-1185">Reference proteome</keyword>
<gene>
    <name evidence="1" type="ORF">BaRGS_00030019</name>
</gene>
<evidence type="ECO:0000313" key="2">
    <source>
        <dbReference type="Proteomes" id="UP001519460"/>
    </source>
</evidence>
<dbReference type="Proteomes" id="UP001519460">
    <property type="component" value="Unassembled WGS sequence"/>
</dbReference>
<accession>A0ABD0JUD7</accession>
<sequence length="91" mass="9911">MGGMVEVAGKVRIGAGKGGGTGGGVGKWRHSLRAKTTTLQTFRFGATARAVWITELLGTNYSFTRHKLSAQQGHTVYRSLPVKNRHQSHQY</sequence>
<reference evidence="1 2" key="1">
    <citation type="journal article" date="2023" name="Sci. Data">
        <title>Genome assembly of the Korean intertidal mud-creeper Batillaria attramentaria.</title>
        <authorList>
            <person name="Patra A.K."/>
            <person name="Ho P.T."/>
            <person name="Jun S."/>
            <person name="Lee S.J."/>
            <person name="Kim Y."/>
            <person name="Won Y.J."/>
        </authorList>
    </citation>
    <scope>NUCLEOTIDE SEQUENCE [LARGE SCALE GENOMIC DNA]</scope>
    <source>
        <strain evidence="1">Wonlab-2016</strain>
    </source>
</reference>
<dbReference type="EMBL" id="JACVVK020000318">
    <property type="protein sequence ID" value="KAK7478715.1"/>
    <property type="molecule type" value="Genomic_DNA"/>
</dbReference>
<proteinExistence type="predicted"/>
<evidence type="ECO:0000313" key="1">
    <source>
        <dbReference type="EMBL" id="KAK7478715.1"/>
    </source>
</evidence>